<evidence type="ECO:0000256" key="1">
    <source>
        <dbReference type="ARBA" id="ARBA00004496"/>
    </source>
</evidence>
<accession>T1GJ05</accession>
<dbReference type="SUPFAM" id="SSF52540">
    <property type="entry name" value="P-loop containing nucleoside triphosphate hydrolases"/>
    <property type="match status" value="1"/>
</dbReference>
<organism evidence="4 5">
    <name type="scientific">Megaselia scalaris</name>
    <name type="common">Humpbacked fly</name>
    <name type="synonym">Phora scalaris</name>
    <dbReference type="NCBI Taxonomy" id="36166"/>
    <lineage>
        <taxon>Eukaryota</taxon>
        <taxon>Metazoa</taxon>
        <taxon>Ecdysozoa</taxon>
        <taxon>Arthropoda</taxon>
        <taxon>Hexapoda</taxon>
        <taxon>Insecta</taxon>
        <taxon>Pterygota</taxon>
        <taxon>Neoptera</taxon>
        <taxon>Endopterygota</taxon>
        <taxon>Diptera</taxon>
        <taxon>Brachycera</taxon>
        <taxon>Muscomorpha</taxon>
        <taxon>Platypezoidea</taxon>
        <taxon>Phoridae</taxon>
        <taxon>Megaseliini</taxon>
        <taxon>Megaselia</taxon>
    </lineage>
</organism>
<dbReference type="CDD" id="cd18808">
    <property type="entry name" value="SF1_C_Upf1"/>
    <property type="match status" value="1"/>
</dbReference>
<keyword evidence="5" id="KW-1185">Reference proteome</keyword>
<protein>
    <recommendedName>
        <fullName evidence="3">DNA2/NAM7 helicase-like C-terminal domain-containing protein</fullName>
    </recommendedName>
</protein>
<evidence type="ECO:0000313" key="4">
    <source>
        <dbReference type="EnsemblMetazoa" id="MESCA003444-PA"/>
    </source>
</evidence>
<reference evidence="5" key="1">
    <citation type="submission" date="2013-02" db="EMBL/GenBank/DDBJ databases">
        <authorList>
            <person name="Hughes D."/>
        </authorList>
    </citation>
    <scope>NUCLEOTIDE SEQUENCE</scope>
    <source>
        <strain>Durham</strain>
        <strain evidence="5">NC isolate 2 -- Noor lab</strain>
    </source>
</reference>
<dbReference type="GO" id="GO:0005737">
    <property type="term" value="C:cytoplasm"/>
    <property type="evidence" value="ECO:0007669"/>
    <property type="project" value="UniProtKB-SubCell"/>
</dbReference>
<dbReference type="AlphaFoldDB" id="T1GJ05"/>
<dbReference type="InterPro" id="IPR027417">
    <property type="entry name" value="P-loop_NTPase"/>
</dbReference>
<dbReference type="PANTHER" id="PTHR45418">
    <property type="entry name" value="CANCER/TESTIS ANTIGEN 55"/>
    <property type="match status" value="1"/>
</dbReference>
<dbReference type="InterPro" id="IPR047187">
    <property type="entry name" value="SF1_C_Upf1"/>
</dbReference>
<dbReference type="STRING" id="36166.T1GJ05"/>
<comment type="subcellular location">
    <subcellularLocation>
        <location evidence="1">Cytoplasm</location>
    </subcellularLocation>
</comment>
<feature type="domain" description="DNA2/NAM7 helicase-like C-terminal" evidence="3">
    <location>
        <begin position="168"/>
        <end position="291"/>
    </location>
</feature>
<dbReference type="EnsemblMetazoa" id="MESCA003444-RA">
    <property type="protein sequence ID" value="MESCA003444-PA"/>
    <property type="gene ID" value="MESCA003444"/>
</dbReference>
<dbReference type="Proteomes" id="UP000015102">
    <property type="component" value="Unassembled WGS sequence"/>
</dbReference>
<name>T1GJ05_MEGSC</name>
<dbReference type="HOGENOM" id="CLU_958365_0_0_1"/>
<evidence type="ECO:0000256" key="2">
    <source>
        <dbReference type="ARBA" id="ARBA00022490"/>
    </source>
</evidence>
<proteinExistence type="predicted"/>
<dbReference type="PANTHER" id="PTHR45418:SF1">
    <property type="entry name" value="CANCER_TESTIS ANTIGEN 55"/>
    <property type="match status" value="1"/>
</dbReference>
<evidence type="ECO:0000259" key="3">
    <source>
        <dbReference type="Pfam" id="PF13087"/>
    </source>
</evidence>
<dbReference type="Pfam" id="PF13087">
    <property type="entry name" value="AAA_12"/>
    <property type="match status" value="1"/>
</dbReference>
<dbReference type="EMBL" id="CAQQ02123157">
    <property type="status" value="NOT_ANNOTATED_CDS"/>
    <property type="molecule type" value="Genomic_DNA"/>
</dbReference>
<dbReference type="OMA" id="EASWRIV"/>
<dbReference type="InterPro" id="IPR041679">
    <property type="entry name" value="DNA2/NAM7-like_C"/>
</dbReference>
<dbReference type="EMBL" id="CAQQ02123156">
    <property type="status" value="NOT_ANNOTATED_CDS"/>
    <property type="molecule type" value="Genomic_DNA"/>
</dbReference>
<keyword evidence="2" id="KW-0963">Cytoplasm</keyword>
<dbReference type="EMBL" id="CAQQ02123158">
    <property type="status" value="NOT_ANNOTATED_CDS"/>
    <property type="molecule type" value="Genomic_DNA"/>
</dbReference>
<evidence type="ECO:0000313" key="5">
    <source>
        <dbReference type="Proteomes" id="UP000015102"/>
    </source>
</evidence>
<sequence>MRVSIGILTVGKTSTVVESILQIFTNNPNAKILVSTFSNTACDQVGRRLFSYLQNITNEPVLLRIYSICYGDKIDYDVEDNYMEATNMCHVYHMFPSINTIKTYRIVLATHYIIGKYVHSGLKDNFTHIFIDENASTTIPDAMCAIAGIWTPKVKVILSGTLEPCAPLEKTERFIGWKYLPNKDIPLIFHECSGKSLRDEDGPSLYNTDEIEIVMKYINILLKKGVEETDIGIVSPYRKQYSIIKSRLEKARLNYIEVGSPEIFQGKEKPVIIASTVRSNTETIGFLNNQR</sequence>
<reference evidence="4" key="2">
    <citation type="submission" date="2015-06" db="UniProtKB">
        <authorList>
            <consortium name="EnsemblMetazoa"/>
        </authorList>
    </citation>
    <scope>IDENTIFICATION</scope>
</reference>
<dbReference type="Gene3D" id="3.40.50.300">
    <property type="entry name" value="P-loop containing nucleotide triphosphate hydrolases"/>
    <property type="match status" value="2"/>
</dbReference>